<dbReference type="Gene3D" id="3.40.50.2000">
    <property type="entry name" value="Glycogen Phosphorylase B"/>
    <property type="match status" value="1"/>
</dbReference>
<evidence type="ECO:0000313" key="3">
    <source>
        <dbReference type="EMBL" id="CAB4705756.1"/>
    </source>
</evidence>
<dbReference type="Gene3D" id="1.25.40.10">
    <property type="entry name" value="Tetratricopeptide repeat domain"/>
    <property type="match status" value="5"/>
</dbReference>
<dbReference type="PROSITE" id="PS50293">
    <property type="entry name" value="TPR_REGION"/>
    <property type="match status" value="5"/>
</dbReference>
<organism evidence="3">
    <name type="scientific">freshwater metagenome</name>
    <dbReference type="NCBI Taxonomy" id="449393"/>
    <lineage>
        <taxon>unclassified sequences</taxon>
        <taxon>metagenomes</taxon>
        <taxon>ecological metagenomes</taxon>
    </lineage>
</organism>
<dbReference type="Pfam" id="PF00515">
    <property type="entry name" value="TPR_1"/>
    <property type="match status" value="2"/>
</dbReference>
<accession>A0A6J6Q4P7</accession>
<reference evidence="3" key="1">
    <citation type="submission" date="2020-05" db="EMBL/GenBank/DDBJ databases">
        <authorList>
            <person name="Chiriac C."/>
            <person name="Salcher M."/>
            <person name="Ghai R."/>
            <person name="Kavagutti S V."/>
        </authorList>
    </citation>
    <scope>NUCLEOTIDE SEQUENCE</scope>
</reference>
<proteinExistence type="predicted"/>
<evidence type="ECO:0000256" key="1">
    <source>
        <dbReference type="ARBA" id="ARBA00022737"/>
    </source>
</evidence>
<dbReference type="AlphaFoldDB" id="A0A6J6Q4P7"/>
<evidence type="ECO:0000256" key="2">
    <source>
        <dbReference type="ARBA" id="ARBA00022803"/>
    </source>
</evidence>
<dbReference type="PROSITE" id="PS50005">
    <property type="entry name" value="TPR"/>
    <property type="match status" value="7"/>
</dbReference>
<dbReference type="InterPro" id="IPR011990">
    <property type="entry name" value="TPR-like_helical_dom_sf"/>
</dbReference>
<name>A0A6J6Q4P7_9ZZZZ</name>
<dbReference type="PANTHER" id="PTHR44943:SF8">
    <property type="entry name" value="TPR REPEAT-CONTAINING PROTEIN MJ0263"/>
    <property type="match status" value="1"/>
</dbReference>
<dbReference type="SUPFAM" id="SSF53756">
    <property type="entry name" value="UDP-Glycosyltransferase/glycogen phosphorylase"/>
    <property type="match status" value="1"/>
</dbReference>
<gene>
    <name evidence="3" type="ORF">UFOPK2598_00821</name>
</gene>
<protein>
    <submittedName>
        <fullName evidence="3">Unannotated protein</fullName>
    </submittedName>
</protein>
<sequence>MPLLIAQGLALHKQGKFNEAKAIYEKVLTIQANTFDALNLLGVLSAQTKQFTKAVDFLTKALQINLNHADAYYNHGLSLQELKRLDEALTSYDRAISIKPDYAEAYCNRGSALQELKRLDEALTSYDRAISIKPDYANAFCNRGDALNELNRFDEALSSCDRAISIEPDFAEAHSNRGNALKELKRLDEALTSYDRAISIKPDYAKAYCNRGTALKELNRLDEALTSYDKAISIKPDYAEAHSNRGIALVELNRLDEALTSYDRAICIKPDLAIAYWNQSLCNLLNGNFKDGWEGYEWRWKYKDNRKLGEVSPKLELGKPWWNGEFLDGTLLAWGEQGIGDQILFAGMLPQLARHARAVMLAVDPRLVALFQRSFPGINIVSKDSPLQHLAFDAHVVLGSIGQHLRKRWADFPEKNHNYLFPNDNLSPPIRERITDGSIICGLSWASRNNLNAADKSILLKDLQPILALKNVQAIDLQYGDTATERKQLHDEFALRITHVDEIDNFNDIDGLAALISACDVVVTISNTTAHLAGALGKPTLLMLPFGGGRHWYWHEERSDSPWYPAIRIFRQTAAGRWNDVIARVKNTLIHW</sequence>
<dbReference type="EMBL" id="CAEZXV010000082">
    <property type="protein sequence ID" value="CAB4705756.1"/>
    <property type="molecule type" value="Genomic_DNA"/>
</dbReference>
<dbReference type="SUPFAM" id="SSF48452">
    <property type="entry name" value="TPR-like"/>
    <property type="match status" value="1"/>
</dbReference>
<dbReference type="PANTHER" id="PTHR44943">
    <property type="entry name" value="CELLULOSE SYNTHASE OPERON PROTEIN C"/>
    <property type="match status" value="1"/>
</dbReference>
<keyword evidence="2" id="KW-0802">TPR repeat</keyword>
<dbReference type="InterPro" id="IPR051685">
    <property type="entry name" value="Ycf3/AcsC/BcsC/TPR_MFPF"/>
</dbReference>
<dbReference type="InterPro" id="IPR019734">
    <property type="entry name" value="TPR_rpt"/>
</dbReference>
<dbReference type="Pfam" id="PF13414">
    <property type="entry name" value="TPR_11"/>
    <property type="match status" value="2"/>
</dbReference>
<keyword evidence="1" id="KW-0677">Repeat</keyword>
<dbReference type="SMART" id="SM00028">
    <property type="entry name" value="TPR"/>
    <property type="match status" value="8"/>
</dbReference>
<dbReference type="Pfam" id="PF13432">
    <property type="entry name" value="TPR_16"/>
    <property type="match status" value="1"/>
</dbReference>